<sequence>MISRHADDSLPTTSTYVSGSTRSRRRPSWSATSRRRSALCLTCLVIVGLVFHRVYVPEWKSTTFLWKAQPSSATLGDCRPAPAYTAKHGVTEQWTSVRLQEMIDRTKGFYARDYSLWLGWNNVRYIIEAGVLQAGLLNRTLIIPSFVYARQCEFSLDACAAFLDMVNRGDAIGWDEWRMWPMDKQMGWKIPIGMMIDLNHLRKTHAVVTVAEYLELQSLTADLEQGNGQWSDAVYQARSRPIPNSWWDPPGVIRVDQEQPPFVLNEDDPISLSAFDARETVGEQIESLLKDQPRGLLEWSAAEDRFHLLNVSGVDDSSAELFLRAAGFEVLHTYQGSLNTEFTKSVATPTRQVARRSEVHGVVDDFGSWSDQVIHLEGEVHLDRKPGGLRFADPSRMREFTHTVLYDVRTLPKIEALAVRIDERMRERTSGRLWRAAHVRRGDFVNIGWAGPSLEQHIEIVKSKLDLAPAILTDILNNQTTDVLENSGEQMIPTMLQSQIPYTSDPFYIATDERNPWALDYIRSQGGLLITDLFEPEDRHIVGWPLLITDILALAEQHVLARAAYFYGSGMSSVTGGVINLRSVNGWHPRTTTVD</sequence>
<dbReference type="GeneID" id="63687750"/>
<name>M5FWY7_DACPD</name>
<organism evidence="2 3">
    <name type="scientific">Dacryopinax primogenitus (strain DJM 731)</name>
    <name type="common">Brown rot fungus</name>
    <dbReference type="NCBI Taxonomy" id="1858805"/>
    <lineage>
        <taxon>Eukaryota</taxon>
        <taxon>Fungi</taxon>
        <taxon>Dikarya</taxon>
        <taxon>Basidiomycota</taxon>
        <taxon>Agaricomycotina</taxon>
        <taxon>Dacrymycetes</taxon>
        <taxon>Dacrymycetales</taxon>
        <taxon>Dacrymycetaceae</taxon>
        <taxon>Dacryopinax</taxon>
    </lineage>
</organism>
<feature type="region of interest" description="Disordered" evidence="1">
    <location>
        <begin position="1"/>
        <end position="29"/>
    </location>
</feature>
<evidence type="ECO:0000256" key="1">
    <source>
        <dbReference type="SAM" id="MobiDB-lite"/>
    </source>
</evidence>
<reference evidence="2 3" key="1">
    <citation type="journal article" date="2012" name="Science">
        <title>The Paleozoic origin of enzymatic lignin decomposition reconstructed from 31 fungal genomes.</title>
        <authorList>
            <person name="Floudas D."/>
            <person name="Binder M."/>
            <person name="Riley R."/>
            <person name="Barry K."/>
            <person name="Blanchette R.A."/>
            <person name="Henrissat B."/>
            <person name="Martinez A.T."/>
            <person name="Otillar R."/>
            <person name="Spatafora J.W."/>
            <person name="Yadav J.S."/>
            <person name="Aerts A."/>
            <person name="Benoit I."/>
            <person name="Boyd A."/>
            <person name="Carlson A."/>
            <person name="Copeland A."/>
            <person name="Coutinho P.M."/>
            <person name="de Vries R.P."/>
            <person name="Ferreira P."/>
            <person name="Findley K."/>
            <person name="Foster B."/>
            <person name="Gaskell J."/>
            <person name="Glotzer D."/>
            <person name="Gorecki P."/>
            <person name="Heitman J."/>
            <person name="Hesse C."/>
            <person name="Hori C."/>
            <person name="Igarashi K."/>
            <person name="Jurgens J.A."/>
            <person name="Kallen N."/>
            <person name="Kersten P."/>
            <person name="Kohler A."/>
            <person name="Kuees U."/>
            <person name="Kumar T.K.A."/>
            <person name="Kuo A."/>
            <person name="LaButti K."/>
            <person name="Larrondo L.F."/>
            <person name="Lindquist E."/>
            <person name="Ling A."/>
            <person name="Lombard V."/>
            <person name="Lucas S."/>
            <person name="Lundell T."/>
            <person name="Martin R."/>
            <person name="McLaughlin D.J."/>
            <person name="Morgenstern I."/>
            <person name="Morin E."/>
            <person name="Murat C."/>
            <person name="Nagy L.G."/>
            <person name="Nolan M."/>
            <person name="Ohm R.A."/>
            <person name="Patyshakuliyeva A."/>
            <person name="Rokas A."/>
            <person name="Ruiz-Duenas F.J."/>
            <person name="Sabat G."/>
            <person name="Salamov A."/>
            <person name="Samejima M."/>
            <person name="Schmutz J."/>
            <person name="Slot J.C."/>
            <person name="St John F."/>
            <person name="Stenlid J."/>
            <person name="Sun H."/>
            <person name="Sun S."/>
            <person name="Syed K."/>
            <person name="Tsang A."/>
            <person name="Wiebenga A."/>
            <person name="Young D."/>
            <person name="Pisabarro A."/>
            <person name="Eastwood D.C."/>
            <person name="Martin F."/>
            <person name="Cullen D."/>
            <person name="Grigoriev I.V."/>
            <person name="Hibbett D.S."/>
        </authorList>
    </citation>
    <scope>NUCLEOTIDE SEQUENCE [LARGE SCALE GENOMIC DNA]</scope>
    <source>
        <strain evidence="2 3">DJM-731 SS1</strain>
    </source>
</reference>
<dbReference type="RefSeq" id="XP_040629400.1">
    <property type="nucleotide sequence ID" value="XM_040772688.1"/>
</dbReference>
<feature type="compositionally biased region" description="Polar residues" evidence="1">
    <location>
        <begin position="10"/>
        <end position="21"/>
    </location>
</feature>
<dbReference type="CDD" id="cd11296">
    <property type="entry name" value="O-FucT_like"/>
    <property type="match status" value="1"/>
</dbReference>
<gene>
    <name evidence="2" type="ORF">DACRYDRAFT_22127</name>
</gene>
<dbReference type="OMA" id="YARSCEY"/>
<dbReference type="AlphaFoldDB" id="M5FWY7"/>
<dbReference type="OrthoDB" id="3345970at2759"/>
<keyword evidence="3" id="KW-1185">Reference proteome</keyword>
<dbReference type="Proteomes" id="UP000030653">
    <property type="component" value="Unassembled WGS sequence"/>
</dbReference>
<evidence type="ECO:0000313" key="2">
    <source>
        <dbReference type="EMBL" id="EJU02506.1"/>
    </source>
</evidence>
<protein>
    <submittedName>
        <fullName evidence="2">Uncharacterized protein</fullName>
    </submittedName>
</protein>
<dbReference type="EMBL" id="JH795862">
    <property type="protein sequence ID" value="EJU02506.1"/>
    <property type="molecule type" value="Genomic_DNA"/>
</dbReference>
<evidence type="ECO:0000313" key="3">
    <source>
        <dbReference type="Proteomes" id="UP000030653"/>
    </source>
</evidence>
<proteinExistence type="predicted"/>
<accession>M5FWY7</accession>
<dbReference type="STRING" id="1858805.M5FWY7"/>
<dbReference type="HOGENOM" id="CLU_026393_1_0_1"/>
<dbReference type="Gene3D" id="3.40.50.11350">
    <property type="match status" value="1"/>
</dbReference>